<evidence type="ECO:0000313" key="2">
    <source>
        <dbReference type="Proteomes" id="UP000004374"/>
    </source>
</evidence>
<comment type="caution">
    <text evidence="1">The sequence shown here is derived from an EMBL/GenBank/DDBJ whole genome shotgun (WGS) entry which is preliminary data.</text>
</comment>
<accession>I1DZF3</accession>
<proteinExistence type="predicted"/>
<sequence length="41" mass="4555">MIGASQIRIMNPINSKVRSHYESLGFTYVGGKSDYCTMDLA</sequence>
<organism evidence="1 2">
    <name type="scientific">Rheinheimera nanhaiensis E407-8</name>
    <dbReference type="NCBI Taxonomy" id="562729"/>
    <lineage>
        <taxon>Bacteria</taxon>
        <taxon>Pseudomonadati</taxon>
        <taxon>Pseudomonadota</taxon>
        <taxon>Gammaproteobacteria</taxon>
        <taxon>Chromatiales</taxon>
        <taxon>Chromatiaceae</taxon>
        <taxon>Rheinheimera</taxon>
    </lineage>
</organism>
<dbReference type="Proteomes" id="UP000004374">
    <property type="component" value="Unassembled WGS sequence"/>
</dbReference>
<dbReference type="EMBL" id="BAFK01000013">
    <property type="protein sequence ID" value="GAB59431.1"/>
    <property type="molecule type" value="Genomic_DNA"/>
</dbReference>
<keyword evidence="2" id="KW-1185">Reference proteome</keyword>
<evidence type="ECO:0008006" key="3">
    <source>
        <dbReference type="Google" id="ProtNLM"/>
    </source>
</evidence>
<evidence type="ECO:0000313" key="1">
    <source>
        <dbReference type="EMBL" id="GAB59431.1"/>
    </source>
</evidence>
<dbReference type="AlphaFoldDB" id="I1DZF3"/>
<protein>
    <recommendedName>
        <fullName evidence="3">Acetyltransferase</fullName>
    </recommendedName>
</protein>
<name>I1DZF3_9GAMM</name>
<reference evidence="1 2" key="1">
    <citation type="journal article" date="2012" name="J. Bacteriol.">
        <title>Genome Sequence of the Protease-Producing Bacterium Rheinheimera nanhaiensis E407-8T, Isolated from Deep-Sea Sediment of the South China Sea.</title>
        <authorList>
            <person name="Zhang X.-Y."/>
            <person name="Zhang Y.-J."/>
            <person name="Qin Q.-L."/>
            <person name="Xie B.-B."/>
            <person name="Chen X.-L."/>
            <person name="Zhou B.-C."/>
            <person name="Zhang Y.-Z."/>
        </authorList>
    </citation>
    <scope>NUCLEOTIDE SEQUENCE [LARGE SCALE GENOMIC DNA]</scope>
    <source>
        <strain evidence="1 2">E407-8</strain>
    </source>
</reference>
<gene>
    <name evidence="1" type="ORF">RNAN_2434</name>
</gene>